<feature type="compositionally biased region" description="Polar residues" evidence="1">
    <location>
        <begin position="511"/>
        <end position="523"/>
    </location>
</feature>
<keyword evidence="4" id="KW-1185">Reference proteome</keyword>
<feature type="transmembrane region" description="Helical" evidence="2">
    <location>
        <begin position="22"/>
        <end position="43"/>
    </location>
</feature>
<feature type="transmembrane region" description="Helical" evidence="2">
    <location>
        <begin position="138"/>
        <end position="161"/>
    </location>
</feature>
<dbReference type="Pfam" id="PF06687">
    <property type="entry name" value="SUR7"/>
    <property type="match status" value="1"/>
</dbReference>
<name>A0AAV9G6N2_9PEZI</name>
<protein>
    <submittedName>
        <fullName evidence="3">Uncharacterized protein</fullName>
    </submittedName>
</protein>
<accession>A0AAV9G6N2</accession>
<evidence type="ECO:0000313" key="4">
    <source>
        <dbReference type="Proteomes" id="UP001321760"/>
    </source>
</evidence>
<dbReference type="EMBL" id="MU865988">
    <property type="protein sequence ID" value="KAK4443685.1"/>
    <property type="molecule type" value="Genomic_DNA"/>
</dbReference>
<feature type="compositionally biased region" description="Low complexity" evidence="1">
    <location>
        <begin position="575"/>
        <end position="584"/>
    </location>
</feature>
<feature type="transmembrane region" description="Helical" evidence="2">
    <location>
        <begin position="255"/>
        <end position="280"/>
    </location>
</feature>
<feature type="compositionally biased region" description="Low complexity" evidence="1">
    <location>
        <begin position="549"/>
        <end position="560"/>
    </location>
</feature>
<sequence>MPRPVAAVNAITVAARNSKFKLAAILEVLLLISTLVLSLLAVLGCTSTSPGVPNIYTLELELEPCKTSIRVGYFGICAVLDHDLRDAECARTQYGTQVDDIYNTAFKRLLEDPSHKRPKDNCEVKDVLRAALDFQWRIFQVLEVGALAFLGPTIFFGWLWAKTKTARQGHKQAVYNANTNAEKIWRLEGGVGPKPVPAKPDKYTSKRYFEALFLVCLFFSATLSGAAALSVWQAADALEYTSSSPLFRGKVPIHRGLTLITLQGIAAALAFVLFIIVILFQRSDKEEQAYAWTFSNKLVTPAAAKPAGGPMPGGPMGAKPPGPPGPGRGGPAPPAIMNFNIVSAPSGGHNFEPNTISGRSTGRVGGPPSVAPAPSAPKTLGGGTQVANQGSVAASRGRFHATVEDDDEGVAGSPGGSGQTRKPDTNKMNSLGADSGSSNVDENVRPAKATPEPPGETEKKGNAKGIQQTQGNFVVNIDPRLLVSGEAPDSVKASLKSFGVDWRKPDAPVVESSQKPASVSVTRESLPAPEPALVSVTSKPLPAPPPPSTSQAEEMSSSSAIENQVTPRIIPPLMPGAIPAIPKQPKAKKAKGPLQGFAQPEPDNSWMNDPNVVYGVAIEVQDGMEHLFTSDPIIEPTRLVRNDSGLSGMEVKDEKGKGKARALIEDENAQVVA</sequence>
<comment type="caution">
    <text evidence="3">The sequence shown here is derived from an EMBL/GenBank/DDBJ whole genome shotgun (WGS) entry which is preliminary data.</text>
</comment>
<evidence type="ECO:0000256" key="2">
    <source>
        <dbReference type="SAM" id="Phobius"/>
    </source>
</evidence>
<feature type="compositionally biased region" description="Pro residues" evidence="1">
    <location>
        <begin position="318"/>
        <end position="334"/>
    </location>
</feature>
<organism evidence="3 4">
    <name type="scientific">Podospora aff. communis PSN243</name>
    <dbReference type="NCBI Taxonomy" id="3040156"/>
    <lineage>
        <taxon>Eukaryota</taxon>
        <taxon>Fungi</taxon>
        <taxon>Dikarya</taxon>
        <taxon>Ascomycota</taxon>
        <taxon>Pezizomycotina</taxon>
        <taxon>Sordariomycetes</taxon>
        <taxon>Sordariomycetidae</taxon>
        <taxon>Sordariales</taxon>
        <taxon>Podosporaceae</taxon>
        <taxon>Podospora</taxon>
    </lineage>
</organism>
<dbReference type="InterPro" id="IPR009571">
    <property type="entry name" value="SUR7/Rim9-like_fungi"/>
</dbReference>
<dbReference type="Proteomes" id="UP001321760">
    <property type="component" value="Unassembled WGS sequence"/>
</dbReference>
<dbReference type="AlphaFoldDB" id="A0AAV9G6N2"/>
<evidence type="ECO:0000313" key="3">
    <source>
        <dbReference type="EMBL" id="KAK4443685.1"/>
    </source>
</evidence>
<reference evidence="3" key="1">
    <citation type="journal article" date="2023" name="Mol. Phylogenet. Evol.">
        <title>Genome-scale phylogeny and comparative genomics of the fungal order Sordariales.</title>
        <authorList>
            <person name="Hensen N."/>
            <person name="Bonometti L."/>
            <person name="Westerberg I."/>
            <person name="Brannstrom I.O."/>
            <person name="Guillou S."/>
            <person name="Cros-Aarteil S."/>
            <person name="Calhoun S."/>
            <person name="Haridas S."/>
            <person name="Kuo A."/>
            <person name="Mondo S."/>
            <person name="Pangilinan J."/>
            <person name="Riley R."/>
            <person name="LaButti K."/>
            <person name="Andreopoulos B."/>
            <person name="Lipzen A."/>
            <person name="Chen C."/>
            <person name="Yan M."/>
            <person name="Daum C."/>
            <person name="Ng V."/>
            <person name="Clum A."/>
            <person name="Steindorff A."/>
            <person name="Ohm R.A."/>
            <person name="Martin F."/>
            <person name="Silar P."/>
            <person name="Natvig D.O."/>
            <person name="Lalanne C."/>
            <person name="Gautier V."/>
            <person name="Ament-Velasquez S.L."/>
            <person name="Kruys A."/>
            <person name="Hutchinson M.I."/>
            <person name="Powell A.J."/>
            <person name="Barry K."/>
            <person name="Miller A.N."/>
            <person name="Grigoriev I.V."/>
            <person name="Debuchy R."/>
            <person name="Gladieux P."/>
            <person name="Hiltunen Thoren M."/>
            <person name="Johannesson H."/>
        </authorList>
    </citation>
    <scope>NUCLEOTIDE SEQUENCE</scope>
    <source>
        <strain evidence="3">PSN243</strain>
    </source>
</reference>
<keyword evidence="2" id="KW-0812">Transmembrane</keyword>
<keyword evidence="2" id="KW-0472">Membrane</keyword>
<gene>
    <name evidence="3" type="ORF">QBC34DRAFT_476608</name>
</gene>
<dbReference type="GO" id="GO:0005886">
    <property type="term" value="C:plasma membrane"/>
    <property type="evidence" value="ECO:0007669"/>
    <property type="project" value="InterPro"/>
</dbReference>
<feature type="region of interest" description="Disordered" evidence="1">
    <location>
        <begin position="305"/>
        <end position="474"/>
    </location>
</feature>
<reference evidence="3" key="2">
    <citation type="submission" date="2023-05" db="EMBL/GenBank/DDBJ databases">
        <authorList>
            <consortium name="Lawrence Berkeley National Laboratory"/>
            <person name="Steindorff A."/>
            <person name="Hensen N."/>
            <person name="Bonometti L."/>
            <person name="Westerberg I."/>
            <person name="Brannstrom I.O."/>
            <person name="Guillou S."/>
            <person name="Cros-Aarteil S."/>
            <person name="Calhoun S."/>
            <person name="Haridas S."/>
            <person name="Kuo A."/>
            <person name="Mondo S."/>
            <person name="Pangilinan J."/>
            <person name="Riley R."/>
            <person name="Labutti K."/>
            <person name="Andreopoulos B."/>
            <person name="Lipzen A."/>
            <person name="Chen C."/>
            <person name="Yanf M."/>
            <person name="Daum C."/>
            <person name="Ng V."/>
            <person name="Clum A."/>
            <person name="Ohm R."/>
            <person name="Martin F."/>
            <person name="Silar P."/>
            <person name="Natvig D."/>
            <person name="Lalanne C."/>
            <person name="Gautier V."/>
            <person name="Ament-Velasquez S.L."/>
            <person name="Kruys A."/>
            <person name="Hutchinson M.I."/>
            <person name="Powell A.J."/>
            <person name="Barry K."/>
            <person name="Miller A.N."/>
            <person name="Grigoriev I.V."/>
            <person name="Debuchy R."/>
            <person name="Gladieux P."/>
            <person name="Thoren M.H."/>
            <person name="Johannesson H."/>
        </authorList>
    </citation>
    <scope>NUCLEOTIDE SEQUENCE</scope>
    <source>
        <strain evidence="3">PSN243</strain>
    </source>
</reference>
<evidence type="ECO:0000256" key="1">
    <source>
        <dbReference type="SAM" id="MobiDB-lite"/>
    </source>
</evidence>
<keyword evidence="2" id="KW-1133">Transmembrane helix</keyword>
<feature type="transmembrane region" description="Helical" evidence="2">
    <location>
        <begin position="211"/>
        <end position="235"/>
    </location>
</feature>
<proteinExistence type="predicted"/>
<feature type="region of interest" description="Disordered" evidence="1">
    <location>
        <begin position="499"/>
        <end position="606"/>
    </location>
</feature>